<dbReference type="AlphaFoldDB" id="A0A1H7QU83"/>
<protein>
    <submittedName>
        <fullName evidence="3">Nucleotide-binding universal stress protein, UspA family</fullName>
    </submittedName>
</protein>
<sequence>MSYADNAPIRIVAGVDGTLESRHAVAWALDEAKRRGEAVELVHAYEYPPPLLPFYAAATELGQDHLREVARAAMKREVADAATREPGVLVSGEVREGPPIEVLLDAAREARLLVLATRGTGAPGELVVGSTGTALAGQAACPVVVVPSPEDGAAAGGSGPVVVGVDGSPHGRAALRQGLAEASLRGRSLVVVHAWHGVPGGVSQSAAAQRRRFRADEVSHQLLVSETLAGEGQLWPEVAVTAHVREDHPVRALLETARSAALLVVGARGTGGYPGLALGSVALAVLHHATRPVCVVPD</sequence>
<feature type="domain" description="UspA" evidence="2">
    <location>
        <begin position="10"/>
        <end position="147"/>
    </location>
</feature>
<dbReference type="STRING" id="235985.SAMN05414137_109221"/>
<dbReference type="InterPro" id="IPR006015">
    <property type="entry name" value="Universal_stress_UspA"/>
</dbReference>
<dbReference type="EMBL" id="FOAZ01000009">
    <property type="protein sequence ID" value="SEL51570.1"/>
    <property type="molecule type" value="Genomic_DNA"/>
</dbReference>
<feature type="domain" description="UspA" evidence="2">
    <location>
        <begin position="160"/>
        <end position="297"/>
    </location>
</feature>
<reference evidence="4" key="1">
    <citation type="submission" date="2016-10" db="EMBL/GenBank/DDBJ databases">
        <authorList>
            <person name="Varghese N."/>
        </authorList>
    </citation>
    <scope>NUCLEOTIDE SEQUENCE [LARGE SCALE GENOMIC DNA]</scope>
    <source>
        <strain evidence="4">DSM 45096 / BCRC 16803 / CGMCC 4.1857 / CIP 109030 / JCM 12277 / KCTC 19219 / NBRC 100920 / 33214</strain>
    </source>
</reference>
<dbReference type="Pfam" id="PF00582">
    <property type="entry name" value="Usp"/>
    <property type="match status" value="2"/>
</dbReference>
<dbReference type="Proteomes" id="UP000183015">
    <property type="component" value="Unassembled WGS sequence"/>
</dbReference>
<organism evidence="3 4">
    <name type="scientific">Streptacidiphilus jiangxiensis</name>
    <dbReference type="NCBI Taxonomy" id="235985"/>
    <lineage>
        <taxon>Bacteria</taxon>
        <taxon>Bacillati</taxon>
        <taxon>Actinomycetota</taxon>
        <taxon>Actinomycetes</taxon>
        <taxon>Kitasatosporales</taxon>
        <taxon>Streptomycetaceae</taxon>
        <taxon>Streptacidiphilus</taxon>
    </lineage>
</organism>
<evidence type="ECO:0000256" key="1">
    <source>
        <dbReference type="ARBA" id="ARBA00008791"/>
    </source>
</evidence>
<dbReference type="eggNOG" id="COG0589">
    <property type="taxonomic scope" value="Bacteria"/>
</dbReference>
<dbReference type="PRINTS" id="PR01438">
    <property type="entry name" value="UNVRSLSTRESS"/>
</dbReference>
<name>A0A1H7QU83_STRJI</name>
<evidence type="ECO:0000259" key="2">
    <source>
        <dbReference type="Pfam" id="PF00582"/>
    </source>
</evidence>
<keyword evidence="4" id="KW-1185">Reference proteome</keyword>
<dbReference type="InterPro" id="IPR014729">
    <property type="entry name" value="Rossmann-like_a/b/a_fold"/>
</dbReference>
<dbReference type="PANTHER" id="PTHR46268">
    <property type="entry name" value="STRESS RESPONSE PROTEIN NHAX"/>
    <property type="match status" value="1"/>
</dbReference>
<dbReference type="RefSeq" id="WP_042445536.1">
    <property type="nucleotide sequence ID" value="NZ_BBPN01000009.1"/>
</dbReference>
<proteinExistence type="inferred from homology"/>
<dbReference type="SUPFAM" id="SSF52402">
    <property type="entry name" value="Adenine nucleotide alpha hydrolases-like"/>
    <property type="match status" value="2"/>
</dbReference>
<evidence type="ECO:0000313" key="4">
    <source>
        <dbReference type="Proteomes" id="UP000183015"/>
    </source>
</evidence>
<dbReference type="InterPro" id="IPR006016">
    <property type="entry name" value="UspA"/>
</dbReference>
<comment type="similarity">
    <text evidence="1">Belongs to the universal stress protein A family.</text>
</comment>
<accession>A0A1H7QU83</accession>
<dbReference type="Gene3D" id="3.40.50.620">
    <property type="entry name" value="HUPs"/>
    <property type="match status" value="2"/>
</dbReference>
<evidence type="ECO:0000313" key="3">
    <source>
        <dbReference type="EMBL" id="SEL51570.1"/>
    </source>
</evidence>
<dbReference type="OrthoDB" id="3404132at2"/>
<gene>
    <name evidence="3" type="ORF">SAMN05414137_109221</name>
</gene>
<dbReference type="PANTHER" id="PTHR46268:SF6">
    <property type="entry name" value="UNIVERSAL STRESS PROTEIN UP12"/>
    <property type="match status" value="1"/>
</dbReference>